<proteinExistence type="inferred from homology"/>
<evidence type="ECO:0000313" key="7">
    <source>
        <dbReference type="EMBL" id="NHM13374.1"/>
    </source>
</evidence>
<accession>A0A9E6SUJ0</accession>
<dbReference type="InterPro" id="IPR037225">
    <property type="entry name" value="Nuo51_FMN-bd_sf"/>
</dbReference>
<name>A0A9E6SUJ0_9ACTN</name>
<dbReference type="Gene3D" id="1.20.1440.230">
    <property type="entry name" value="NADH-ubiquinone oxidoreductase 51kDa subunit, iron-sulphur binding domain"/>
    <property type="match status" value="1"/>
</dbReference>
<dbReference type="SMART" id="SM00928">
    <property type="entry name" value="NADH_4Fe-4S"/>
    <property type="match status" value="1"/>
</dbReference>
<dbReference type="PANTHER" id="PTHR43578">
    <property type="entry name" value="NADH-QUINONE OXIDOREDUCTASE SUBUNIT F"/>
    <property type="match status" value="1"/>
</dbReference>
<dbReference type="PROSITE" id="PS00198">
    <property type="entry name" value="4FE4S_FER_1"/>
    <property type="match status" value="1"/>
</dbReference>
<dbReference type="PROSITE" id="PS51379">
    <property type="entry name" value="4FE4S_FER_2"/>
    <property type="match status" value="1"/>
</dbReference>
<dbReference type="Gene3D" id="3.10.20.600">
    <property type="match status" value="1"/>
</dbReference>
<dbReference type="InterPro" id="IPR019575">
    <property type="entry name" value="Nuop51_4Fe4S-bd"/>
</dbReference>
<dbReference type="Gene3D" id="3.30.70.20">
    <property type="match status" value="1"/>
</dbReference>
<evidence type="ECO:0000256" key="3">
    <source>
        <dbReference type="ARBA" id="ARBA00022723"/>
    </source>
</evidence>
<sequence>MENEHTAGAAPAGRGVADASAALAAQAGRVRVTVGLGSCGIAAGAKDVYAALCQELAASDADVVGVGCMGLCYAEPVVGVSRPNGESRYFGSVDVRQAAEIARFARGCGSAPAGELDMQEAFEGQVRLVMDESGCIDPHALGEFRALGGYKALEKALSLSPDDVIDLVEASGLRGRGGAGFPTGAKWRQCAQAVEALKAAGDDAFSFVVMNGDEGDPGAYMNRSLLESNPHRVLEGVVIAAYAVRARRAYLFVRSEYPLACRTLEEAVAQLYAAGLLGEHVFGSDFSLDVRVVRGAGAYLNGEETALLRVLEDGVCRPRKRPPYPAEKGLKGRPTCVNNVETLASVPFVVARGPQAFRSTGTPTCPGTKLFSVVGDVERCGLVEVPLGTSIGVLAGKIGRAETFKAVQIGGPSGGLLPASVADAPIDYESLVELGAIMGSGGFVVVGHDQCVVDMALYFMRFSRDEACGQCCSCLAHADRCIEILEALTQGSAGEGQVEELCKAAQAIAKSALCGLCKSSANVVLSALRYFPEEFAAHVRGECPGLVCRDLVSYEIDQVRCQGERCCLLTCPGNAIKGRFGKPGNIVGRLCQKCGMCAVSCPYDAVRKVTPAR</sequence>
<feature type="domain" description="4Fe-4S ferredoxin-type" evidence="6">
    <location>
        <begin position="581"/>
        <end position="611"/>
    </location>
</feature>
<evidence type="ECO:0000259" key="6">
    <source>
        <dbReference type="PROSITE" id="PS51379"/>
    </source>
</evidence>
<reference evidence="8" key="2">
    <citation type="submission" date="2021-04" db="EMBL/GenBank/DDBJ databases">
        <title>Novel species in family Eggerthellaceae.</title>
        <authorList>
            <person name="Zhang G."/>
        </authorList>
    </citation>
    <scope>NUCLEOTIDE SEQUENCE</scope>
    <source>
        <strain evidence="8">Zg-886</strain>
    </source>
</reference>
<dbReference type="SUPFAM" id="SSF142019">
    <property type="entry name" value="Nqo1 FMN-binding domain-like"/>
    <property type="match status" value="1"/>
</dbReference>
<keyword evidence="3" id="KW-0479">Metal-binding</keyword>
<dbReference type="Pfam" id="PF10589">
    <property type="entry name" value="NADH_4Fe-4S"/>
    <property type="match status" value="1"/>
</dbReference>
<dbReference type="InterPro" id="IPR037207">
    <property type="entry name" value="Nuop51_4Fe4S-bd_sf"/>
</dbReference>
<dbReference type="SUPFAM" id="SSF52833">
    <property type="entry name" value="Thioredoxin-like"/>
    <property type="match status" value="1"/>
</dbReference>
<dbReference type="PANTHER" id="PTHR43578:SF3">
    <property type="entry name" value="NADH-QUINONE OXIDOREDUCTASE SUBUNIT F"/>
    <property type="match status" value="1"/>
</dbReference>
<organism evidence="8 10">
    <name type="scientific">Xiamenia xianingshaonis</name>
    <dbReference type="NCBI Taxonomy" id="2682776"/>
    <lineage>
        <taxon>Bacteria</taxon>
        <taxon>Bacillati</taxon>
        <taxon>Actinomycetota</taxon>
        <taxon>Coriobacteriia</taxon>
        <taxon>Eggerthellales</taxon>
        <taxon>Eggerthellaceae</taxon>
        <taxon>Xiamenia</taxon>
    </lineage>
</organism>
<evidence type="ECO:0000313" key="10">
    <source>
        <dbReference type="Proteomes" id="UP000671910"/>
    </source>
</evidence>
<reference evidence="7 9" key="1">
    <citation type="submission" date="2019-11" db="EMBL/GenBank/DDBJ databases">
        <title>Eggerthellaceae novel genus isolated from the rectal contents of marmort.</title>
        <authorList>
            <person name="Zhang G."/>
        </authorList>
    </citation>
    <scope>NUCLEOTIDE SEQUENCE [LARGE SCALE GENOMIC DNA]</scope>
    <source>
        <strain evidence="7">Zg-886</strain>
        <strain evidence="9">zg-886</strain>
    </source>
</reference>
<dbReference type="Proteomes" id="UP000636394">
    <property type="component" value="Unassembled WGS sequence"/>
</dbReference>
<evidence type="ECO:0000256" key="5">
    <source>
        <dbReference type="ARBA" id="ARBA00023014"/>
    </source>
</evidence>
<dbReference type="Gene3D" id="6.10.250.1450">
    <property type="match status" value="1"/>
</dbReference>
<keyword evidence="9" id="KW-1185">Reference proteome</keyword>
<evidence type="ECO:0000256" key="1">
    <source>
        <dbReference type="ARBA" id="ARBA00007523"/>
    </source>
</evidence>
<evidence type="ECO:0000313" key="8">
    <source>
        <dbReference type="EMBL" id="QTU84548.1"/>
    </source>
</evidence>
<evidence type="ECO:0000313" key="9">
    <source>
        <dbReference type="Proteomes" id="UP000636394"/>
    </source>
</evidence>
<evidence type="ECO:0000256" key="2">
    <source>
        <dbReference type="ARBA" id="ARBA00022485"/>
    </source>
</evidence>
<dbReference type="CDD" id="cd02980">
    <property type="entry name" value="TRX_Fd_family"/>
    <property type="match status" value="1"/>
</dbReference>
<evidence type="ECO:0000256" key="4">
    <source>
        <dbReference type="ARBA" id="ARBA00023004"/>
    </source>
</evidence>
<protein>
    <submittedName>
        <fullName evidence="7">NADH-quinone oxidoreductase subunit F</fullName>
    </submittedName>
    <submittedName>
        <fullName evidence="8">NADH-quinone oxidoreductase subunit L</fullName>
    </submittedName>
</protein>
<dbReference type="AlphaFoldDB" id="A0A9E6SUJ0"/>
<dbReference type="SUPFAM" id="SSF54862">
    <property type="entry name" value="4Fe-4S ferredoxins"/>
    <property type="match status" value="1"/>
</dbReference>
<dbReference type="EMBL" id="WPCR01000001">
    <property type="protein sequence ID" value="NHM13374.1"/>
    <property type="molecule type" value="Genomic_DNA"/>
</dbReference>
<dbReference type="Gene3D" id="3.40.30.10">
    <property type="entry name" value="Glutaredoxin"/>
    <property type="match status" value="1"/>
</dbReference>
<dbReference type="InterPro" id="IPR017900">
    <property type="entry name" value="4Fe4S_Fe_S_CS"/>
</dbReference>
<keyword evidence="4" id="KW-0408">Iron</keyword>
<dbReference type="Proteomes" id="UP000671910">
    <property type="component" value="Chromosome"/>
</dbReference>
<keyword evidence="5" id="KW-0411">Iron-sulfur</keyword>
<dbReference type="InterPro" id="IPR011538">
    <property type="entry name" value="Nuo51_FMN-bd"/>
</dbReference>
<gene>
    <name evidence="7" type="ORF">GMI68_01070</name>
    <name evidence="8" type="ORF">J7S26_01030</name>
</gene>
<dbReference type="GO" id="GO:0051539">
    <property type="term" value="F:4 iron, 4 sulfur cluster binding"/>
    <property type="evidence" value="ECO:0007669"/>
    <property type="project" value="UniProtKB-KW"/>
</dbReference>
<dbReference type="InterPro" id="IPR017896">
    <property type="entry name" value="4Fe4S_Fe-S-bd"/>
</dbReference>
<dbReference type="Pfam" id="PF01512">
    <property type="entry name" value="Complex1_51K"/>
    <property type="match status" value="1"/>
</dbReference>
<dbReference type="InterPro" id="IPR036249">
    <property type="entry name" value="Thioredoxin-like_sf"/>
</dbReference>
<dbReference type="KEGG" id="ebz:J7S26_01030"/>
<dbReference type="SUPFAM" id="SSF142984">
    <property type="entry name" value="Nqo1 middle domain-like"/>
    <property type="match status" value="1"/>
</dbReference>
<comment type="similarity">
    <text evidence="1">Belongs to the complex I 51 kDa subunit family.</text>
</comment>
<keyword evidence="2" id="KW-0004">4Fe-4S</keyword>
<dbReference type="GO" id="GO:0046872">
    <property type="term" value="F:metal ion binding"/>
    <property type="evidence" value="ECO:0007669"/>
    <property type="project" value="UniProtKB-KW"/>
</dbReference>
<dbReference type="RefSeq" id="WP_166338156.1">
    <property type="nucleotide sequence ID" value="NZ_CP072829.1"/>
</dbReference>
<dbReference type="SUPFAM" id="SSF140490">
    <property type="entry name" value="Nqo1C-terminal domain-like"/>
    <property type="match status" value="1"/>
</dbReference>
<dbReference type="Gene3D" id="3.40.50.11540">
    <property type="entry name" value="NADH-ubiquinone oxidoreductase 51kDa subunit"/>
    <property type="match status" value="1"/>
</dbReference>
<dbReference type="EMBL" id="CP072829">
    <property type="protein sequence ID" value="QTU84548.1"/>
    <property type="molecule type" value="Genomic_DNA"/>
</dbReference>